<evidence type="ECO:0000256" key="2">
    <source>
        <dbReference type="ARBA" id="ARBA00022771"/>
    </source>
</evidence>
<keyword evidence="5" id="KW-0175">Coiled coil</keyword>
<keyword evidence="8" id="KW-1185">Reference proteome</keyword>
<keyword evidence="1" id="KW-0479">Metal-binding</keyword>
<evidence type="ECO:0000256" key="1">
    <source>
        <dbReference type="ARBA" id="ARBA00022723"/>
    </source>
</evidence>
<dbReference type="PROSITE" id="PS50089">
    <property type="entry name" value="ZF_RING_2"/>
    <property type="match status" value="1"/>
</dbReference>
<keyword evidence="2 4" id="KW-0863">Zinc-finger</keyword>
<protein>
    <submittedName>
        <fullName evidence="7">Oidioi.mRNA.OKI2018_I69.XSR.g14889.t1.cds</fullName>
    </submittedName>
</protein>
<feature type="coiled-coil region" evidence="5">
    <location>
        <begin position="109"/>
        <end position="157"/>
    </location>
</feature>
<evidence type="ECO:0000313" key="8">
    <source>
        <dbReference type="Proteomes" id="UP001158576"/>
    </source>
</evidence>
<evidence type="ECO:0000256" key="4">
    <source>
        <dbReference type="PROSITE-ProRule" id="PRU00175"/>
    </source>
</evidence>
<dbReference type="Proteomes" id="UP001158576">
    <property type="component" value="Chromosome XSR"/>
</dbReference>
<gene>
    <name evidence="7" type="ORF">OKIOD_LOCUS6447</name>
</gene>
<accession>A0ABN7SF17</accession>
<evidence type="ECO:0000259" key="6">
    <source>
        <dbReference type="PROSITE" id="PS50089"/>
    </source>
</evidence>
<dbReference type="EMBL" id="OU015569">
    <property type="protein sequence ID" value="CAG5097010.1"/>
    <property type="molecule type" value="Genomic_DNA"/>
</dbReference>
<dbReference type="Pfam" id="PF14634">
    <property type="entry name" value="zf-RING_5"/>
    <property type="match status" value="1"/>
</dbReference>
<feature type="domain" description="RING-type" evidence="6">
    <location>
        <begin position="164"/>
        <end position="204"/>
    </location>
</feature>
<reference evidence="7 8" key="1">
    <citation type="submission" date="2021-04" db="EMBL/GenBank/DDBJ databases">
        <authorList>
            <person name="Bliznina A."/>
        </authorList>
    </citation>
    <scope>NUCLEOTIDE SEQUENCE [LARGE SCALE GENOMIC DNA]</scope>
</reference>
<evidence type="ECO:0000313" key="7">
    <source>
        <dbReference type="EMBL" id="CAG5097010.1"/>
    </source>
</evidence>
<sequence length="218" mass="25671">MEDQFIEREYLFLGQNHGCHAVDRTTGEYYCNRVEEKMKIHEGLTYCSFHIENADSQNRNLENLTFSQPKFRCPAKNCDNALSFKMFFTHTCCSVAFRMFALRPINEQLKPAELTLKNAEKETEKYKKKWQNAENRRKRAQEDVDSLRAAKTRIIERTMERPKCRVCLHDFDDIIRKRYAPKCGHVTCKSCLDQLLQKTCPACQKAFTTSSLTRIYEN</sequence>
<organism evidence="7 8">
    <name type="scientific">Oikopleura dioica</name>
    <name type="common">Tunicate</name>
    <dbReference type="NCBI Taxonomy" id="34765"/>
    <lineage>
        <taxon>Eukaryota</taxon>
        <taxon>Metazoa</taxon>
        <taxon>Chordata</taxon>
        <taxon>Tunicata</taxon>
        <taxon>Appendicularia</taxon>
        <taxon>Copelata</taxon>
        <taxon>Oikopleuridae</taxon>
        <taxon>Oikopleura</taxon>
    </lineage>
</organism>
<dbReference type="InterPro" id="IPR001841">
    <property type="entry name" value="Znf_RING"/>
</dbReference>
<proteinExistence type="predicted"/>
<evidence type="ECO:0000256" key="5">
    <source>
        <dbReference type="SAM" id="Coils"/>
    </source>
</evidence>
<evidence type="ECO:0000256" key="3">
    <source>
        <dbReference type="ARBA" id="ARBA00022833"/>
    </source>
</evidence>
<dbReference type="SUPFAM" id="SSF57850">
    <property type="entry name" value="RING/U-box"/>
    <property type="match status" value="1"/>
</dbReference>
<dbReference type="Gene3D" id="3.30.40.10">
    <property type="entry name" value="Zinc/RING finger domain, C3HC4 (zinc finger)"/>
    <property type="match status" value="1"/>
</dbReference>
<dbReference type="InterPro" id="IPR013083">
    <property type="entry name" value="Znf_RING/FYVE/PHD"/>
</dbReference>
<name>A0ABN7SF17_OIKDI</name>
<keyword evidence="3" id="KW-0862">Zinc</keyword>